<evidence type="ECO:0000259" key="1">
    <source>
        <dbReference type="Pfam" id="PF00144"/>
    </source>
</evidence>
<comment type="caution">
    <text evidence="2">The sequence shown here is derived from an EMBL/GenBank/DDBJ whole genome shotgun (WGS) entry which is preliminary data.</text>
</comment>
<dbReference type="InterPro" id="IPR012338">
    <property type="entry name" value="Beta-lactam/transpept-like"/>
</dbReference>
<accession>A0AAN7VP76</accession>
<dbReference type="EMBL" id="JAVRQU010000016">
    <property type="protein sequence ID" value="KAK5694251.1"/>
    <property type="molecule type" value="Genomic_DNA"/>
</dbReference>
<dbReference type="SUPFAM" id="SSF56601">
    <property type="entry name" value="beta-lactamase/transpeptidase-like"/>
    <property type="match status" value="1"/>
</dbReference>
<organism evidence="2 3">
    <name type="scientific">Elasticomyces elasticus</name>
    <dbReference type="NCBI Taxonomy" id="574655"/>
    <lineage>
        <taxon>Eukaryota</taxon>
        <taxon>Fungi</taxon>
        <taxon>Dikarya</taxon>
        <taxon>Ascomycota</taxon>
        <taxon>Pezizomycotina</taxon>
        <taxon>Dothideomycetes</taxon>
        <taxon>Dothideomycetidae</taxon>
        <taxon>Mycosphaerellales</taxon>
        <taxon>Teratosphaeriaceae</taxon>
        <taxon>Elasticomyces</taxon>
    </lineage>
</organism>
<evidence type="ECO:0000313" key="2">
    <source>
        <dbReference type="EMBL" id="KAK5694251.1"/>
    </source>
</evidence>
<dbReference type="AlphaFoldDB" id="A0AAN7VP76"/>
<dbReference type="InterPro" id="IPR050789">
    <property type="entry name" value="Diverse_Enzym_Activities"/>
</dbReference>
<reference evidence="2" key="1">
    <citation type="submission" date="2023-08" db="EMBL/GenBank/DDBJ databases">
        <title>Black Yeasts Isolated from many extreme environments.</title>
        <authorList>
            <person name="Coleine C."/>
            <person name="Stajich J.E."/>
            <person name="Selbmann L."/>
        </authorList>
    </citation>
    <scope>NUCLEOTIDE SEQUENCE</scope>
    <source>
        <strain evidence="2">CCFEE 5810</strain>
    </source>
</reference>
<dbReference type="PANTHER" id="PTHR43283">
    <property type="entry name" value="BETA-LACTAMASE-RELATED"/>
    <property type="match status" value="1"/>
</dbReference>
<sequence length="378" mass="41637">MSATLENWRTTPHNIWAFHNIEKLIPVHTIPKPDKSSPLRINRKSFDNFNIQSGDTKLDLSAFLSYTNTDGVVILHKGELAYEYYANHNNASSKHIMMSMSKSVTGLVAGILSSQGKLDLSAQVKKYVPSASGVYDGVTVQELLDMRSGVKSEDDRHDYRAAAGWNPLNGDEEAKTLRSFIEKLDAEIDDTKGFRYSSVNTDLLGWVLEAATGQKLADLISELLWRPMGAESDSMITVDAEGSARAAGGMCATVRDIVRIGQLLADGGRDIVPKSWIKDMLHGGSTEAWSKGTFAAFFKGVFGGDATAYRDCWYSADVNENGKESVLMAVGIFGQQLMIDLEHDIVMAKTSSMEMPMHAQKARLQTEAFREVRRVLLG</sequence>
<evidence type="ECO:0000313" key="3">
    <source>
        <dbReference type="Proteomes" id="UP001310594"/>
    </source>
</evidence>
<dbReference type="Pfam" id="PF00144">
    <property type="entry name" value="Beta-lactamase"/>
    <property type="match status" value="1"/>
</dbReference>
<gene>
    <name evidence="2" type="ORF">LTR97_009873</name>
</gene>
<protein>
    <recommendedName>
        <fullName evidence="1">Beta-lactamase-related domain-containing protein</fullName>
    </recommendedName>
</protein>
<dbReference type="Gene3D" id="3.40.710.10">
    <property type="entry name" value="DD-peptidase/beta-lactamase superfamily"/>
    <property type="match status" value="1"/>
</dbReference>
<proteinExistence type="predicted"/>
<name>A0AAN7VP76_9PEZI</name>
<dbReference type="Proteomes" id="UP001310594">
    <property type="component" value="Unassembled WGS sequence"/>
</dbReference>
<dbReference type="PANTHER" id="PTHR43283:SF7">
    <property type="entry name" value="BETA-LACTAMASE-RELATED DOMAIN-CONTAINING PROTEIN"/>
    <property type="match status" value="1"/>
</dbReference>
<dbReference type="InterPro" id="IPR001466">
    <property type="entry name" value="Beta-lactam-related"/>
</dbReference>
<feature type="domain" description="Beta-lactamase-related" evidence="1">
    <location>
        <begin position="72"/>
        <end position="355"/>
    </location>
</feature>